<organism evidence="6 7">
    <name type="scientific">Penicillium capsulatum</name>
    <dbReference type="NCBI Taxonomy" id="69766"/>
    <lineage>
        <taxon>Eukaryota</taxon>
        <taxon>Fungi</taxon>
        <taxon>Dikarya</taxon>
        <taxon>Ascomycota</taxon>
        <taxon>Pezizomycotina</taxon>
        <taxon>Eurotiomycetes</taxon>
        <taxon>Eurotiomycetidae</taxon>
        <taxon>Eurotiales</taxon>
        <taxon>Aspergillaceae</taxon>
        <taxon>Penicillium</taxon>
    </lineage>
</organism>
<dbReference type="SMART" id="SM00066">
    <property type="entry name" value="GAL4"/>
    <property type="match status" value="1"/>
</dbReference>
<dbReference type="CDD" id="cd00067">
    <property type="entry name" value="GAL4"/>
    <property type="match status" value="1"/>
</dbReference>
<dbReference type="PANTHER" id="PTHR38111">
    <property type="entry name" value="ZN(2)-C6 FUNGAL-TYPE DOMAIN-CONTAINING PROTEIN-RELATED"/>
    <property type="match status" value="1"/>
</dbReference>
<keyword evidence="1" id="KW-0805">Transcription regulation</keyword>
<reference evidence="6" key="1">
    <citation type="submission" date="2022-11" db="EMBL/GenBank/DDBJ databases">
        <authorList>
            <person name="Petersen C."/>
        </authorList>
    </citation>
    <scope>NUCLEOTIDE SEQUENCE</scope>
    <source>
        <strain evidence="6">IBT 21917</strain>
    </source>
</reference>
<dbReference type="GO" id="GO:0003677">
    <property type="term" value="F:DNA binding"/>
    <property type="evidence" value="ECO:0007669"/>
    <property type="project" value="UniProtKB-KW"/>
</dbReference>
<dbReference type="InterPro" id="IPR036864">
    <property type="entry name" value="Zn2-C6_fun-type_DNA-bd_sf"/>
</dbReference>
<keyword evidence="2" id="KW-0238">DNA-binding</keyword>
<evidence type="ECO:0000313" key="7">
    <source>
        <dbReference type="Proteomes" id="UP001146351"/>
    </source>
</evidence>
<protein>
    <recommendedName>
        <fullName evidence="5">Zn(2)-C6 fungal-type domain-containing protein</fullName>
    </recommendedName>
</protein>
<dbReference type="SUPFAM" id="SSF57701">
    <property type="entry name" value="Zn2/Cys6 DNA-binding domain"/>
    <property type="match status" value="1"/>
</dbReference>
<evidence type="ECO:0000256" key="3">
    <source>
        <dbReference type="ARBA" id="ARBA00023163"/>
    </source>
</evidence>
<comment type="caution">
    <text evidence="6">The sequence shown here is derived from an EMBL/GenBank/DDBJ whole genome shotgun (WGS) entry which is preliminary data.</text>
</comment>
<sequence>MSVQRELGVLSPTEAARMLVASAFAVFLAHGQGCLDRVVSVGHWASPQAEHPDLLDSDDATGRMGGVPWQSKGCRTCKQRRIKCDLQQPECARCIKRGLPCPGYTKHLTFIHHASSALIQTRHQPLLHTARSDRVTVLPSLIRDGPQARSQLSSLLFHAYSPLDARRTSGVDAWLYLLSNFLALPTKSEMFERGVAALSCIYVGKMNQDHHLIRHGVQQYNWSIRLMHSLLRRDIRTPEVLYATVIFQVLEAIYCPNGLQVWIAHQDGMNALLRYYQPTTPCNLLVRAIYENQQKVHFMFSATATKRIGGASHPPVYSFEDGPLNELFNFFVNIVSVLEQFEELDRRDFRACQSALESCLATKNAMILWYEQRVDRFGGNPSVCAPGTRFCDALPSTDALFGPAYTFSSLDSAIMHLLYWTGMVLIQSLIYQTTSLVRFYGKGTRADPITNEEFTLTGLYADQICRAIPYCLQPSMRLGATHSAVATLSQVCKTYAHRRCRDQHLWCQRAYLHLANLGLDSARLLHDSIITYWEITADPYTNSILSLSLRLDVSRGLFQSSGDERARETEHPAAVQYYT</sequence>
<evidence type="ECO:0000256" key="2">
    <source>
        <dbReference type="ARBA" id="ARBA00023125"/>
    </source>
</evidence>
<dbReference type="OrthoDB" id="4491390at2759"/>
<dbReference type="PROSITE" id="PS00463">
    <property type="entry name" value="ZN2_CY6_FUNGAL_1"/>
    <property type="match status" value="1"/>
</dbReference>
<accession>A0A9W9IMQ4</accession>
<dbReference type="Pfam" id="PF00172">
    <property type="entry name" value="Zn_clus"/>
    <property type="match status" value="1"/>
</dbReference>
<keyword evidence="3" id="KW-0804">Transcription</keyword>
<dbReference type="PANTHER" id="PTHR38111:SF11">
    <property type="entry name" value="TRANSCRIPTION FACTOR DOMAIN-CONTAINING PROTEIN-RELATED"/>
    <property type="match status" value="1"/>
</dbReference>
<dbReference type="AlphaFoldDB" id="A0A9W9IMQ4"/>
<keyword evidence="4" id="KW-0539">Nucleus</keyword>
<dbReference type="EMBL" id="JAPQKO010000002">
    <property type="protein sequence ID" value="KAJ5180582.1"/>
    <property type="molecule type" value="Genomic_DNA"/>
</dbReference>
<dbReference type="PROSITE" id="PS50048">
    <property type="entry name" value="ZN2_CY6_FUNGAL_2"/>
    <property type="match status" value="1"/>
</dbReference>
<dbReference type="InterPro" id="IPR001138">
    <property type="entry name" value="Zn2Cys6_DnaBD"/>
</dbReference>
<dbReference type="GO" id="GO:0000981">
    <property type="term" value="F:DNA-binding transcription factor activity, RNA polymerase II-specific"/>
    <property type="evidence" value="ECO:0007669"/>
    <property type="project" value="InterPro"/>
</dbReference>
<dbReference type="Gene3D" id="4.10.240.10">
    <property type="entry name" value="Zn(2)-C6 fungal-type DNA-binding domain"/>
    <property type="match status" value="1"/>
</dbReference>
<keyword evidence="7" id="KW-1185">Reference proteome</keyword>
<evidence type="ECO:0000256" key="4">
    <source>
        <dbReference type="ARBA" id="ARBA00023242"/>
    </source>
</evidence>
<dbReference type="Proteomes" id="UP001146351">
    <property type="component" value="Unassembled WGS sequence"/>
</dbReference>
<reference evidence="6" key="2">
    <citation type="journal article" date="2023" name="IMA Fungus">
        <title>Comparative genomic study of the Penicillium genus elucidates a diverse pangenome and 15 lateral gene transfer events.</title>
        <authorList>
            <person name="Petersen C."/>
            <person name="Sorensen T."/>
            <person name="Nielsen M.R."/>
            <person name="Sondergaard T.E."/>
            <person name="Sorensen J.L."/>
            <person name="Fitzpatrick D.A."/>
            <person name="Frisvad J.C."/>
            <person name="Nielsen K.L."/>
        </authorList>
    </citation>
    <scope>NUCLEOTIDE SEQUENCE</scope>
    <source>
        <strain evidence="6">IBT 21917</strain>
    </source>
</reference>
<proteinExistence type="predicted"/>
<name>A0A9W9IMQ4_9EURO</name>
<evidence type="ECO:0000256" key="1">
    <source>
        <dbReference type="ARBA" id="ARBA00023015"/>
    </source>
</evidence>
<gene>
    <name evidence="6" type="ORF">N7492_003792</name>
</gene>
<dbReference type="InterPro" id="IPR053178">
    <property type="entry name" value="Osmoadaptation_assoc"/>
</dbReference>
<feature type="domain" description="Zn(2)-C6 fungal-type" evidence="5">
    <location>
        <begin position="73"/>
        <end position="101"/>
    </location>
</feature>
<evidence type="ECO:0000259" key="5">
    <source>
        <dbReference type="PROSITE" id="PS50048"/>
    </source>
</evidence>
<dbReference type="GO" id="GO:0008270">
    <property type="term" value="F:zinc ion binding"/>
    <property type="evidence" value="ECO:0007669"/>
    <property type="project" value="InterPro"/>
</dbReference>
<evidence type="ECO:0000313" key="6">
    <source>
        <dbReference type="EMBL" id="KAJ5180582.1"/>
    </source>
</evidence>